<name>A0A221M9W2_9BACI</name>
<proteinExistence type="predicted"/>
<accession>A0A221M9W2</accession>
<dbReference type="EMBL" id="CP022437">
    <property type="protein sequence ID" value="ASN04446.1"/>
    <property type="molecule type" value="Genomic_DNA"/>
</dbReference>
<dbReference type="AlphaFoldDB" id="A0A221M9W2"/>
<organism evidence="1 2">
    <name type="scientific">Virgibacillus necropolis</name>
    <dbReference type="NCBI Taxonomy" id="163877"/>
    <lineage>
        <taxon>Bacteria</taxon>
        <taxon>Bacillati</taxon>
        <taxon>Bacillota</taxon>
        <taxon>Bacilli</taxon>
        <taxon>Bacillales</taxon>
        <taxon>Bacillaceae</taxon>
        <taxon>Virgibacillus</taxon>
    </lineage>
</organism>
<gene>
    <name evidence="1" type="ORF">CFK40_05185</name>
</gene>
<evidence type="ECO:0000313" key="2">
    <source>
        <dbReference type="Proteomes" id="UP000204391"/>
    </source>
</evidence>
<reference evidence="1 2" key="1">
    <citation type="journal article" date="2003" name="Int. J. Syst. Evol. Microbiol.">
        <title>Virgibacillus carmonensis sp. nov., Virgibacillus necropolis sp. nov. and Virgibacillus picturae sp. nov., three novel species isolated from deteriorated mural paintings, transfer of the species of the genus salibacillus to Virgibacillus, as Virgibacillus marismortui comb. nov. and Virgibacillus salexigens comb. nov., and emended description of the genus Virgibacillus.</title>
        <authorList>
            <person name="Heyrman J."/>
            <person name="Logan N.A."/>
            <person name="Busse H.J."/>
            <person name="Balcaen A."/>
            <person name="Lebbe L."/>
            <person name="Rodriguez-Diaz M."/>
            <person name="Swings J."/>
            <person name="De Vos P."/>
        </authorList>
    </citation>
    <scope>NUCLEOTIDE SEQUENCE [LARGE SCALE GENOMIC DNA]</scope>
    <source>
        <strain evidence="1 2">LMG 19488</strain>
    </source>
</reference>
<evidence type="ECO:0000313" key="1">
    <source>
        <dbReference type="EMBL" id="ASN04446.1"/>
    </source>
</evidence>
<sequence>MALARGSEYISTVAPQTHAKQNRAFFKNKNLYSAGLCIFKKSNYEIDSVISEKKQWNLIVPPLLSYPH</sequence>
<dbReference type="KEGG" id="vne:CFK40_05185"/>
<protein>
    <submittedName>
        <fullName evidence="1">Uncharacterized protein</fullName>
    </submittedName>
</protein>
<dbReference type="Proteomes" id="UP000204391">
    <property type="component" value="Chromosome"/>
</dbReference>
<keyword evidence="2" id="KW-1185">Reference proteome</keyword>